<dbReference type="EMBL" id="JWIT01000018">
    <property type="protein sequence ID" value="KJF71365.1"/>
    <property type="molecule type" value="Genomic_DNA"/>
</dbReference>
<reference evidence="1 2" key="1">
    <citation type="submission" date="2014-12" db="EMBL/GenBank/DDBJ databases">
        <authorList>
            <person name="Kuzmanovic N."/>
            <person name="Pulawska J."/>
            <person name="Obradovic A."/>
        </authorList>
    </citation>
    <scope>NUCLEOTIDE SEQUENCE [LARGE SCALE GENOMIC DNA]</scope>
    <source>
        <strain evidence="1 2">KFB 330</strain>
    </source>
</reference>
<protein>
    <recommendedName>
        <fullName evidence="3">Transposase</fullName>
    </recommendedName>
</protein>
<name>A0ABR5D2S7_9HYPH</name>
<evidence type="ECO:0000313" key="2">
    <source>
        <dbReference type="Proteomes" id="UP000032564"/>
    </source>
</evidence>
<proteinExistence type="predicted"/>
<gene>
    <name evidence="1" type="ORF">RP75_21670</name>
</gene>
<evidence type="ECO:0008006" key="3">
    <source>
        <dbReference type="Google" id="ProtNLM"/>
    </source>
</evidence>
<evidence type="ECO:0000313" key="1">
    <source>
        <dbReference type="EMBL" id="KJF71365.1"/>
    </source>
</evidence>
<organism evidence="1 2">
    <name type="scientific">Agrobacterium arsenijevicii</name>
    <dbReference type="NCBI Taxonomy" id="1585697"/>
    <lineage>
        <taxon>Bacteria</taxon>
        <taxon>Pseudomonadati</taxon>
        <taxon>Pseudomonadota</taxon>
        <taxon>Alphaproteobacteria</taxon>
        <taxon>Hyphomicrobiales</taxon>
        <taxon>Rhizobiaceae</taxon>
        <taxon>Rhizobium/Agrobacterium group</taxon>
        <taxon>Agrobacterium</taxon>
    </lineage>
</organism>
<sequence length="62" mass="7414">MSLPLDDKLMKMTRKRRKCSTRPQKSLFQSVFAFLRVAKTLQLFVLLHFRTENRGPLFLEML</sequence>
<accession>A0ABR5D2S7</accession>
<comment type="caution">
    <text evidence="1">The sequence shown here is derived from an EMBL/GenBank/DDBJ whole genome shotgun (WGS) entry which is preliminary data.</text>
</comment>
<dbReference type="Proteomes" id="UP000032564">
    <property type="component" value="Unassembled WGS sequence"/>
</dbReference>
<keyword evidence="2" id="KW-1185">Reference proteome</keyword>